<dbReference type="GO" id="GO:0005840">
    <property type="term" value="C:ribosome"/>
    <property type="evidence" value="ECO:0007669"/>
    <property type="project" value="UniProtKB-KW"/>
</dbReference>
<dbReference type="GO" id="GO:0003735">
    <property type="term" value="F:structural constituent of ribosome"/>
    <property type="evidence" value="ECO:0007669"/>
    <property type="project" value="InterPro"/>
</dbReference>
<evidence type="ECO:0000256" key="3">
    <source>
        <dbReference type="ARBA" id="ARBA00023274"/>
    </source>
</evidence>
<keyword evidence="6" id="KW-1185">Reference proteome</keyword>
<evidence type="ECO:0000313" key="6">
    <source>
        <dbReference type="Proteomes" id="UP000224634"/>
    </source>
</evidence>
<reference evidence="5 6" key="1">
    <citation type="submission" date="2017-10" db="EMBL/GenBank/DDBJ databases">
        <title>Comparative genomics in systemic dimorphic fungi from Ajellomycetaceae.</title>
        <authorList>
            <person name="Munoz J.F."/>
            <person name="Mcewen J.G."/>
            <person name="Clay O.K."/>
            <person name="Cuomo C.A."/>
        </authorList>
    </citation>
    <scope>NUCLEOTIDE SEQUENCE [LARGE SCALE GENOMIC DNA]</scope>
    <source>
        <strain evidence="5 6">UAMH7299</strain>
    </source>
</reference>
<dbReference type="OrthoDB" id="274752at2759"/>
<dbReference type="AlphaFoldDB" id="A0A2B7YRF5"/>
<feature type="compositionally biased region" description="Low complexity" evidence="4">
    <location>
        <begin position="47"/>
        <end position="59"/>
    </location>
</feature>
<dbReference type="InterPro" id="IPR012340">
    <property type="entry name" value="NA-bd_OB-fold"/>
</dbReference>
<keyword evidence="3" id="KW-0687">Ribonucleoprotein</keyword>
<accession>A0A2B7YRF5</accession>
<comment type="caution">
    <text evidence="5">The sequence shown here is derived from an EMBL/GenBank/DDBJ whole genome shotgun (WGS) entry which is preliminary data.</text>
</comment>
<feature type="compositionally biased region" description="Pro residues" evidence="4">
    <location>
        <begin position="60"/>
        <end position="70"/>
    </location>
</feature>
<dbReference type="Gene3D" id="2.40.50.140">
    <property type="entry name" value="Nucleic acid-binding proteins"/>
    <property type="match status" value="1"/>
</dbReference>
<organism evidence="5 6">
    <name type="scientific">Polytolypa hystricis (strain UAMH7299)</name>
    <dbReference type="NCBI Taxonomy" id="1447883"/>
    <lineage>
        <taxon>Eukaryota</taxon>
        <taxon>Fungi</taxon>
        <taxon>Dikarya</taxon>
        <taxon>Ascomycota</taxon>
        <taxon>Pezizomycotina</taxon>
        <taxon>Eurotiomycetes</taxon>
        <taxon>Eurotiomycetidae</taxon>
        <taxon>Onygenales</taxon>
        <taxon>Onygenales incertae sedis</taxon>
        <taxon>Polytolypa</taxon>
    </lineage>
</organism>
<name>A0A2B7YRF5_POLH7</name>
<sequence length="242" mass="26999">MNPRTMLLRAPRVAAPFFLPSSTSRLTPSSALLNTFFPSVPARHLSTETSKPSTSTSASAPPPQPPPPSSASPTPKTRVLPQTTLNARAGLPRYTIPKTYHPASPSSAKRTGTVISAGLMDRTVRVEYKHTFYHTHLRKLYPTKRTYLVSDPNNSLREGDVIEFSSGWRKSKHVRHVVDRIIAPFGEKVEDRPAVLGKEARETLRKEEKGEIQMGKITRKVMQRVGPKRRQASVKQVKTFLL</sequence>
<evidence type="ECO:0000313" key="5">
    <source>
        <dbReference type="EMBL" id="PGH26594.1"/>
    </source>
</evidence>
<evidence type="ECO:0008006" key="7">
    <source>
        <dbReference type="Google" id="ProtNLM"/>
    </source>
</evidence>
<comment type="similarity">
    <text evidence="1">Belongs to the universal ribosomal protein uS17 family.</text>
</comment>
<protein>
    <recommendedName>
        <fullName evidence="7">Ribosomal protein S17</fullName>
    </recommendedName>
</protein>
<dbReference type="SUPFAM" id="SSF50249">
    <property type="entry name" value="Nucleic acid-binding proteins"/>
    <property type="match status" value="1"/>
</dbReference>
<dbReference type="InterPro" id="IPR000266">
    <property type="entry name" value="Ribosomal_uS17"/>
</dbReference>
<feature type="region of interest" description="Disordered" evidence="4">
    <location>
        <begin position="44"/>
        <end position="78"/>
    </location>
</feature>
<evidence type="ECO:0000256" key="1">
    <source>
        <dbReference type="ARBA" id="ARBA00010254"/>
    </source>
</evidence>
<dbReference type="EMBL" id="PDNA01000015">
    <property type="protein sequence ID" value="PGH26594.1"/>
    <property type="molecule type" value="Genomic_DNA"/>
</dbReference>
<dbReference type="Pfam" id="PF00366">
    <property type="entry name" value="Ribosomal_S17"/>
    <property type="match status" value="1"/>
</dbReference>
<evidence type="ECO:0000256" key="2">
    <source>
        <dbReference type="ARBA" id="ARBA00022980"/>
    </source>
</evidence>
<dbReference type="Proteomes" id="UP000224634">
    <property type="component" value="Unassembled WGS sequence"/>
</dbReference>
<keyword evidence="2" id="KW-0689">Ribosomal protein</keyword>
<dbReference type="GO" id="GO:1990904">
    <property type="term" value="C:ribonucleoprotein complex"/>
    <property type="evidence" value="ECO:0007669"/>
    <property type="project" value="UniProtKB-KW"/>
</dbReference>
<evidence type="ECO:0000256" key="4">
    <source>
        <dbReference type="SAM" id="MobiDB-lite"/>
    </source>
</evidence>
<gene>
    <name evidence="5" type="ORF">AJ80_01723</name>
</gene>
<dbReference type="STRING" id="1447883.A0A2B7YRF5"/>
<dbReference type="GO" id="GO:0006412">
    <property type="term" value="P:translation"/>
    <property type="evidence" value="ECO:0007669"/>
    <property type="project" value="InterPro"/>
</dbReference>
<proteinExistence type="inferred from homology"/>